<feature type="transmembrane region" description="Helical" evidence="1">
    <location>
        <begin position="155"/>
        <end position="174"/>
    </location>
</feature>
<accession>A0A543DQS4</accession>
<protein>
    <recommendedName>
        <fullName evidence="4">Sap-like sulfolipid-1-addressing protein</fullName>
    </recommendedName>
</protein>
<sequence length="230" mass="24256">MIPLLAVAAGLGIAGIDPGGALIAIGALAMGARERDVMAFGFVSVLGTALLGTVLSLTVGQRLLTVRWSALLPPDRLAALIELLIAAGLVWWAVVRLRRPAARPPRPKGRTRTSGAALLGLAVLWAAAAVLDPTFVGLVVVAGREDSVLTVGAAHLLWIVVSQAPLIALMVAIARGHEKRAVAWFQRAWERVRPVAFAIGTGALLLAGAVFALDSLWWFFTEQFLITIPE</sequence>
<proteinExistence type="predicted"/>
<feature type="transmembrane region" description="Helical" evidence="1">
    <location>
        <begin position="195"/>
        <end position="220"/>
    </location>
</feature>
<dbReference type="OrthoDB" id="5189125at2"/>
<dbReference type="AlphaFoldDB" id="A0A543DQS4"/>
<keyword evidence="1" id="KW-0812">Transmembrane</keyword>
<evidence type="ECO:0000256" key="1">
    <source>
        <dbReference type="SAM" id="Phobius"/>
    </source>
</evidence>
<evidence type="ECO:0008006" key="4">
    <source>
        <dbReference type="Google" id="ProtNLM"/>
    </source>
</evidence>
<feature type="transmembrane region" description="Helical" evidence="1">
    <location>
        <begin position="77"/>
        <end position="95"/>
    </location>
</feature>
<organism evidence="2 3">
    <name type="scientific">Pseudonocardia kunmingensis</name>
    <dbReference type="NCBI Taxonomy" id="630975"/>
    <lineage>
        <taxon>Bacteria</taxon>
        <taxon>Bacillati</taxon>
        <taxon>Actinomycetota</taxon>
        <taxon>Actinomycetes</taxon>
        <taxon>Pseudonocardiales</taxon>
        <taxon>Pseudonocardiaceae</taxon>
        <taxon>Pseudonocardia</taxon>
    </lineage>
</organism>
<reference evidence="2 3" key="1">
    <citation type="submission" date="2019-06" db="EMBL/GenBank/DDBJ databases">
        <title>Sequencing the genomes of 1000 actinobacteria strains.</title>
        <authorList>
            <person name="Klenk H.-P."/>
        </authorList>
    </citation>
    <scope>NUCLEOTIDE SEQUENCE [LARGE SCALE GENOMIC DNA]</scope>
    <source>
        <strain evidence="2 3">DSM 45301</strain>
    </source>
</reference>
<feature type="transmembrane region" description="Helical" evidence="1">
    <location>
        <begin position="116"/>
        <end position="143"/>
    </location>
</feature>
<name>A0A543DQS4_9PSEU</name>
<dbReference type="RefSeq" id="WP_142055983.1">
    <property type="nucleotide sequence ID" value="NZ_VFPA01000002.1"/>
</dbReference>
<dbReference type="EMBL" id="VFPA01000002">
    <property type="protein sequence ID" value="TQM11673.1"/>
    <property type="molecule type" value="Genomic_DNA"/>
</dbReference>
<dbReference type="Proteomes" id="UP000315677">
    <property type="component" value="Unassembled WGS sequence"/>
</dbReference>
<comment type="caution">
    <text evidence="2">The sequence shown here is derived from an EMBL/GenBank/DDBJ whole genome shotgun (WGS) entry which is preliminary data.</text>
</comment>
<keyword evidence="1" id="KW-1133">Transmembrane helix</keyword>
<evidence type="ECO:0000313" key="2">
    <source>
        <dbReference type="EMBL" id="TQM11673.1"/>
    </source>
</evidence>
<keyword evidence="3" id="KW-1185">Reference proteome</keyword>
<gene>
    <name evidence="2" type="ORF">FB558_4241</name>
</gene>
<evidence type="ECO:0000313" key="3">
    <source>
        <dbReference type="Proteomes" id="UP000315677"/>
    </source>
</evidence>
<feature type="transmembrane region" description="Helical" evidence="1">
    <location>
        <begin position="6"/>
        <end position="30"/>
    </location>
</feature>
<feature type="transmembrane region" description="Helical" evidence="1">
    <location>
        <begin position="37"/>
        <end position="57"/>
    </location>
</feature>
<keyword evidence="1" id="KW-0472">Membrane</keyword>